<comment type="caution">
    <text evidence="3">The sequence shown here is derived from an EMBL/GenBank/DDBJ whole genome shotgun (WGS) entry which is preliminary data.</text>
</comment>
<evidence type="ECO:0000313" key="3">
    <source>
        <dbReference type="EMBL" id="MCQ8128803.1"/>
    </source>
</evidence>
<keyword evidence="4" id="KW-1185">Reference proteome</keyword>
<reference evidence="3 4" key="1">
    <citation type="submission" date="2022-07" db="EMBL/GenBank/DDBJ databases">
        <title>Methylomonas rivi sp. nov., Methylomonas rosea sp. nov., Methylomonas aureus sp. nov. and Methylomonas subterranea sp. nov., four novel methanotrophs isolated from a freshwater creek and the deep terrestrial subsurface.</title>
        <authorList>
            <person name="Abin C."/>
            <person name="Sankaranarayanan K."/>
            <person name="Garner C."/>
            <person name="Sindelar R."/>
            <person name="Kotary K."/>
            <person name="Garner R."/>
            <person name="Barclay S."/>
            <person name="Lawson P."/>
            <person name="Krumholz L."/>
        </authorList>
    </citation>
    <scope>NUCLEOTIDE SEQUENCE [LARGE SCALE GENOMIC DNA]</scope>
    <source>
        <strain evidence="3 4">WSC-6</strain>
    </source>
</reference>
<evidence type="ECO:0000259" key="2">
    <source>
        <dbReference type="Pfam" id="PF13460"/>
    </source>
</evidence>
<organism evidence="3 4">
    <name type="scientific">Methylomonas rivi</name>
    <dbReference type="NCBI Taxonomy" id="2952226"/>
    <lineage>
        <taxon>Bacteria</taxon>
        <taxon>Pseudomonadati</taxon>
        <taxon>Pseudomonadota</taxon>
        <taxon>Gammaproteobacteria</taxon>
        <taxon>Methylococcales</taxon>
        <taxon>Methylococcaceae</taxon>
        <taxon>Methylomonas</taxon>
    </lineage>
</organism>
<dbReference type="PANTHER" id="PTHR12126">
    <property type="entry name" value="NADH-UBIQUINONE OXIDOREDUCTASE 39 KDA SUBUNIT-RELATED"/>
    <property type="match status" value="1"/>
</dbReference>
<dbReference type="SUPFAM" id="SSF51735">
    <property type="entry name" value="NAD(P)-binding Rossmann-fold domains"/>
    <property type="match status" value="1"/>
</dbReference>
<proteinExistence type="predicted"/>
<dbReference type="InterPro" id="IPR016040">
    <property type="entry name" value="NAD(P)-bd_dom"/>
</dbReference>
<dbReference type="Pfam" id="PF13460">
    <property type="entry name" value="NAD_binding_10"/>
    <property type="match status" value="1"/>
</dbReference>
<keyword evidence="1" id="KW-0472">Membrane</keyword>
<protein>
    <submittedName>
        <fullName evidence="3">NAD(P)H-binding protein</fullName>
    </submittedName>
</protein>
<dbReference type="Gene3D" id="3.40.50.720">
    <property type="entry name" value="NAD(P)-binding Rossmann-like Domain"/>
    <property type="match status" value="1"/>
</dbReference>
<feature type="transmembrane region" description="Helical" evidence="1">
    <location>
        <begin position="378"/>
        <end position="395"/>
    </location>
</feature>
<dbReference type="EMBL" id="JANIBK010000043">
    <property type="protein sequence ID" value="MCQ8128803.1"/>
    <property type="molecule type" value="Genomic_DNA"/>
</dbReference>
<dbReference type="RefSeq" id="WP_256615222.1">
    <property type="nucleotide sequence ID" value="NZ_JANIBK010000043.1"/>
</dbReference>
<dbReference type="InterPro" id="IPR036291">
    <property type="entry name" value="NAD(P)-bd_dom_sf"/>
</dbReference>
<keyword evidence="1" id="KW-0812">Transmembrane</keyword>
<feature type="transmembrane region" description="Helical" evidence="1">
    <location>
        <begin position="353"/>
        <end position="371"/>
    </location>
</feature>
<evidence type="ECO:0000256" key="1">
    <source>
        <dbReference type="SAM" id="Phobius"/>
    </source>
</evidence>
<feature type="transmembrane region" description="Helical" evidence="1">
    <location>
        <begin position="312"/>
        <end position="333"/>
    </location>
</feature>
<sequence length="429" mass="45942">MHILLTGATGFIGNAVLRALPRQGHRITACCRHPADLPIAGPSIKPLSVDFNAAAGVEYWLPHLNGVDAIVNCVGIIAESGGASFAQLHARAPAALFRAGAQAGVKKIVQLSALGADGRAESAYHLSKKAADDALRALPLDWFVLQPSIVYGDGAQSSGLFHALAALPLHPLPDGGRQLLQPIHVDDVAAAVCRCLVSAVAGQKTVALVGPEPIAYADWLQNLRRRLGKPPAATCSVPYRYALLLAGLGKCLGEPILNKDNVAMLSRGNSADPGPVTELLGRPPLSMVSQLFEIPASQAERWHAALYFMKPLLRFSIALVWLWSGITSLLFYPHELSYRLLADTGVSGLGAPLALYGLAALDIALGLATLARFRPRDLLLWQFCIVLGYSLVVAFCLPEFVYHPFGPLLKNIPFLMCLLIYRQLEGEKP</sequence>
<name>A0ABT1U4M4_9GAMM</name>
<feature type="domain" description="NAD(P)-binding" evidence="2">
    <location>
        <begin position="7"/>
        <end position="196"/>
    </location>
</feature>
<accession>A0ABT1U4M4</accession>
<dbReference type="CDD" id="cd05271">
    <property type="entry name" value="NDUFA9_like_SDR_a"/>
    <property type="match status" value="1"/>
</dbReference>
<dbReference type="InterPro" id="IPR025695">
    <property type="entry name" value="DoxX-like"/>
</dbReference>
<gene>
    <name evidence="3" type="ORF">NP596_10065</name>
</gene>
<dbReference type="Pfam" id="PF13781">
    <property type="entry name" value="DoxX_3"/>
    <property type="match status" value="1"/>
</dbReference>
<evidence type="ECO:0000313" key="4">
    <source>
        <dbReference type="Proteomes" id="UP001524586"/>
    </source>
</evidence>
<keyword evidence="1" id="KW-1133">Transmembrane helix</keyword>
<dbReference type="InterPro" id="IPR051207">
    <property type="entry name" value="ComplexI_NDUFA9_subunit"/>
</dbReference>
<dbReference type="PANTHER" id="PTHR12126:SF11">
    <property type="entry name" value="NADH DEHYDROGENASE [UBIQUINONE] 1 ALPHA SUBCOMPLEX SUBUNIT 9, MITOCHONDRIAL"/>
    <property type="match status" value="1"/>
</dbReference>
<dbReference type="Proteomes" id="UP001524586">
    <property type="component" value="Unassembled WGS sequence"/>
</dbReference>